<feature type="compositionally biased region" description="Basic and acidic residues" evidence="1">
    <location>
        <begin position="170"/>
        <end position="183"/>
    </location>
</feature>
<sequence length="333" mass="35908">MLKRSIRLVCLSVICSNLVQNGCVSYADGDEENLNLRNERWEFVEGDSMPDQGQVTECPSPGLSPETFLATRHRKKKAKINSESASQQGKMKGSRKFKGRATKSGRKSRDQNKVDGKSKDSTSKSGANSEDDSGDKPKDSSKKNGTKSGSSSRTVVKSEDCGTLKTRSKSKQDTPKTATKDTPKAATKSKGTASRSGNKSNAYGSDKVMLGKVKETKGKEMSPEVVKSKDVGTPKTRSKSKQDTPKTATKSKVKASKSGNKSNAYGSGKVMSGKVRETKGKEKSPEVVKSEDVGGMRKTRSKSKQDVVKTPEHMKGQATGGRSGKKRRRGVRS</sequence>
<dbReference type="Proteomes" id="UP000585474">
    <property type="component" value="Unassembled WGS sequence"/>
</dbReference>
<keyword evidence="4" id="KW-1185">Reference proteome</keyword>
<feature type="compositionally biased region" description="Basic and acidic residues" evidence="1">
    <location>
        <begin position="274"/>
        <end position="295"/>
    </location>
</feature>
<feature type="compositionally biased region" description="Basic and acidic residues" evidence="1">
    <location>
        <begin position="107"/>
        <end position="122"/>
    </location>
</feature>
<feature type="chain" id="PRO_5029890262" evidence="2">
    <location>
        <begin position="30"/>
        <end position="333"/>
    </location>
</feature>
<proteinExistence type="predicted"/>
<feature type="compositionally biased region" description="Polar residues" evidence="1">
    <location>
        <begin position="189"/>
        <end position="203"/>
    </location>
</feature>
<feature type="compositionally biased region" description="Basic and acidic residues" evidence="1">
    <location>
        <begin position="212"/>
        <end position="232"/>
    </location>
</feature>
<evidence type="ECO:0000256" key="1">
    <source>
        <dbReference type="SAM" id="MobiDB-lite"/>
    </source>
</evidence>
<dbReference type="AlphaFoldDB" id="A0A7J0GAE3"/>
<feature type="region of interest" description="Disordered" evidence="1">
    <location>
        <begin position="46"/>
        <end position="333"/>
    </location>
</feature>
<feature type="signal peptide" evidence="2">
    <location>
        <begin position="1"/>
        <end position="29"/>
    </location>
</feature>
<feature type="compositionally biased region" description="Basic residues" evidence="1">
    <location>
        <begin position="92"/>
        <end position="106"/>
    </location>
</feature>
<organism evidence="3 4">
    <name type="scientific">Actinidia rufa</name>
    <dbReference type="NCBI Taxonomy" id="165716"/>
    <lineage>
        <taxon>Eukaryota</taxon>
        <taxon>Viridiplantae</taxon>
        <taxon>Streptophyta</taxon>
        <taxon>Embryophyta</taxon>
        <taxon>Tracheophyta</taxon>
        <taxon>Spermatophyta</taxon>
        <taxon>Magnoliopsida</taxon>
        <taxon>eudicotyledons</taxon>
        <taxon>Gunneridae</taxon>
        <taxon>Pentapetalae</taxon>
        <taxon>asterids</taxon>
        <taxon>Ericales</taxon>
        <taxon>Actinidiaceae</taxon>
        <taxon>Actinidia</taxon>
    </lineage>
</organism>
<feature type="compositionally biased region" description="Basic residues" evidence="1">
    <location>
        <begin position="323"/>
        <end position="333"/>
    </location>
</feature>
<dbReference type="EMBL" id="BJWL01000019">
    <property type="protein sequence ID" value="GFZ07786.1"/>
    <property type="molecule type" value="Genomic_DNA"/>
</dbReference>
<evidence type="ECO:0000313" key="3">
    <source>
        <dbReference type="EMBL" id="GFZ07786.1"/>
    </source>
</evidence>
<evidence type="ECO:0000256" key="2">
    <source>
        <dbReference type="SAM" id="SignalP"/>
    </source>
</evidence>
<evidence type="ECO:0000313" key="4">
    <source>
        <dbReference type="Proteomes" id="UP000585474"/>
    </source>
</evidence>
<name>A0A7J0GAE3_9ERIC</name>
<protein>
    <submittedName>
        <fullName evidence="3">Uncharacterized protein</fullName>
    </submittedName>
</protein>
<keyword evidence="2" id="KW-0732">Signal</keyword>
<reference evidence="3 4" key="1">
    <citation type="submission" date="2019-07" db="EMBL/GenBank/DDBJ databases">
        <title>De Novo Assembly of kiwifruit Actinidia rufa.</title>
        <authorList>
            <person name="Sugita-Konishi S."/>
            <person name="Sato K."/>
            <person name="Mori E."/>
            <person name="Abe Y."/>
            <person name="Kisaki G."/>
            <person name="Hamano K."/>
            <person name="Suezawa K."/>
            <person name="Otani M."/>
            <person name="Fukuda T."/>
            <person name="Manabe T."/>
            <person name="Gomi K."/>
            <person name="Tabuchi M."/>
            <person name="Akimitsu K."/>
            <person name="Kataoka I."/>
        </authorList>
    </citation>
    <scope>NUCLEOTIDE SEQUENCE [LARGE SCALE GENOMIC DNA]</scope>
    <source>
        <strain evidence="4">cv. Fuchu</strain>
    </source>
</reference>
<gene>
    <name evidence="3" type="ORF">Acr_19g0007230</name>
</gene>
<comment type="caution">
    <text evidence="3">The sequence shown here is derived from an EMBL/GenBank/DDBJ whole genome shotgun (WGS) entry which is preliminary data.</text>
</comment>
<accession>A0A7J0GAE3</accession>
<feature type="compositionally biased region" description="Basic and acidic residues" evidence="1">
    <location>
        <begin position="303"/>
        <end position="315"/>
    </location>
</feature>